<dbReference type="InterPro" id="IPR015424">
    <property type="entry name" value="PyrdxlP-dep_Trfase"/>
</dbReference>
<dbReference type="InterPro" id="IPR025110">
    <property type="entry name" value="AMP-bd_C"/>
</dbReference>
<dbReference type="GO" id="GO:0043041">
    <property type="term" value="P:amino acid activation for nonribosomal peptide biosynthetic process"/>
    <property type="evidence" value="ECO:0007669"/>
    <property type="project" value="TreeGrafter"/>
</dbReference>
<dbReference type="InterPro" id="IPR016039">
    <property type="entry name" value="Thiolase-like"/>
</dbReference>
<dbReference type="FunFam" id="1.10.1200.10:FF:000016">
    <property type="entry name" value="Non-ribosomal peptide synthase"/>
    <property type="match status" value="1"/>
</dbReference>
<dbReference type="PANTHER" id="PTHR45527">
    <property type="entry name" value="NONRIBOSOMAL PEPTIDE SYNTHETASE"/>
    <property type="match status" value="1"/>
</dbReference>
<dbReference type="InterPro" id="IPR016035">
    <property type="entry name" value="Acyl_Trfase/lysoPLipase"/>
</dbReference>
<dbReference type="Pfam" id="PF00109">
    <property type="entry name" value="ketoacyl-synt"/>
    <property type="match status" value="1"/>
</dbReference>
<dbReference type="PROSITE" id="PS52004">
    <property type="entry name" value="KS3_2"/>
    <property type="match status" value="1"/>
</dbReference>
<dbReference type="GO" id="GO:0031177">
    <property type="term" value="F:phosphopantetheine binding"/>
    <property type="evidence" value="ECO:0007669"/>
    <property type="project" value="InterPro"/>
</dbReference>
<dbReference type="InterPro" id="IPR042099">
    <property type="entry name" value="ANL_N_sf"/>
</dbReference>
<dbReference type="SUPFAM" id="SSF52151">
    <property type="entry name" value="FabD/lysophospholipase-like"/>
    <property type="match status" value="1"/>
</dbReference>
<dbReference type="InterPro" id="IPR015421">
    <property type="entry name" value="PyrdxlP-dep_Trfase_major"/>
</dbReference>
<dbReference type="CDD" id="cd19531">
    <property type="entry name" value="LCL_NRPS-like"/>
    <property type="match status" value="2"/>
</dbReference>
<evidence type="ECO:0000259" key="8">
    <source>
        <dbReference type="PROSITE" id="PS50075"/>
    </source>
</evidence>
<dbReference type="Gene3D" id="3.30.559.30">
    <property type="entry name" value="Nonribosomal peptide synthetase, condensation domain"/>
    <property type="match status" value="2"/>
</dbReference>
<dbReference type="InterPro" id="IPR005814">
    <property type="entry name" value="Aminotrans_3"/>
</dbReference>
<dbReference type="Gene3D" id="3.30.559.10">
    <property type="entry name" value="Chloramphenicol acetyltransferase-like domain"/>
    <property type="match status" value="2"/>
</dbReference>
<dbReference type="Pfam" id="PF00698">
    <property type="entry name" value="Acyl_transf_1"/>
    <property type="match status" value="1"/>
</dbReference>
<dbReference type="Gene3D" id="3.40.47.10">
    <property type="match status" value="1"/>
</dbReference>
<dbReference type="FunFam" id="3.30.300.30:FF:000010">
    <property type="entry name" value="Enterobactin synthetase component F"/>
    <property type="match status" value="1"/>
</dbReference>
<dbReference type="InterPro" id="IPR001242">
    <property type="entry name" value="Condensation_dom"/>
</dbReference>
<feature type="domain" description="Carrier" evidence="8">
    <location>
        <begin position="2332"/>
        <end position="2407"/>
    </location>
</feature>
<comment type="caution">
    <text evidence="10">The sequence shown here is derived from an EMBL/GenBank/DDBJ whole genome shotgun (WGS) entry which is preliminary data.</text>
</comment>
<dbReference type="SUPFAM" id="SSF53901">
    <property type="entry name" value="Thiolase-like"/>
    <property type="match status" value="1"/>
</dbReference>
<feature type="region of interest" description="Disordered" evidence="7">
    <location>
        <begin position="945"/>
        <end position="969"/>
    </location>
</feature>
<keyword evidence="4" id="KW-0808">Transferase</keyword>
<dbReference type="GO" id="GO:0006633">
    <property type="term" value="P:fatty acid biosynthetic process"/>
    <property type="evidence" value="ECO:0007669"/>
    <property type="project" value="InterPro"/>
</dbReference>
<dbReference type="SMART" id="SM00825">
    <property type="entry name" value="PKS_KS"/>
    <property type="match status" value="1"/>
</dbReference>
<dbReference type="Proteomes" id="UP000185696">
    <property type="component" value="Unassembled WGS sequence"/>
</dbReference>
<dbReference type="InterPro" id="IPR020806">
    <property type="entry name" value="PKS_PP-bd"/>
</dbReference>
<gene>
    <name evidence="10" type="ORF">BLA60_12385</name>
</gene>
<dbReference type="SMART" id="SM00827">
    <property type="entry name" value="PKS_AT"/>
    <property type="match status" value="1"/>
</dbReference>
<evidence type="ECO:0008006" key="12">
    <source>
        <dbReference type="Google" id="ProtNLM"/>
    </source>
</evidence>
<feature type="region of interest" description="Disordered" evidence="7">
    <location>
        <begin position="845"/>
        <end position="871"/>
    </location>
</feature>
<name>A0A7Z0WS27_9PSEU</name>
<dbReference type="Gene3D" id="3.30.300.30">
    <property type="match status" value="2"/>
</dbReference>
<dbReference type="Pfam" id="PF13193">
    <property type="entry name" value="AMP-binding_C"/>
    <property type="match status" value="2"/>
</dbReference>
<dbReference type="PROSITE" id="PS00455">
    <property type="entry name" value="AMP_BINDING"/>
    <property type="match status" value="2"/>
</dbReference>
<dbReference type="InterPro" id="IPR016036">
    <property type="entry name" value="Malonyl_transacylase_ACP-bd"/>
</dbReference>
<comment type="similarity">
    <text evidence="6">In the C-terminal section; belongs to the NRP synthetase family.</text>
</comment>
<dbReference type="InterPro" id="IPR014031">
    <property type="entry name" value="Ketoacyl_synth_C"/>
</dbReference>
<keyword evidence="5" id="KW-0663">Pyridoxal phosphate</keyword>
<comment type="cofactor">
    <cofactor evidence="1">
        <name>pantetheine 4'-phosphate</name>
        <dbReference type="ChEBI" id="CHEBI:47942"/>
    </cofactor>
</comment>
<feature type="domain" description="Ketosynthase family 3 (KS3)" evidence="9">
    <location>
        <begin position="3"/>
        <end position="426"/>
    </location>
</feature>
<dbReference type="SMART" id="SM00823">
    <property type="entry name" value="PKS_PP"/>
    <property type="match status" value="3"/>
</dbReference>
<dbReference type="InterPro" id="IPR020845">
    <property type="entry name" value="AMP-binding_CS"/>
</dbReference>
<evidence type="ECO:0000313" key="11">
    <source>
        <dbReference type="Proteomes" id="UP000185696"/>
    </source>
</evidence>
<dbReference type="PROSITE" id="PS00012">
    <property type="entry name" value="PHOSPHOPANTETHEINE"/>
    <property type="match status" value="1"/>
</dbReference>
<evidence type="ECO:0000313" key="10">
    <source>
        <dbReference type="EMBL" id="OLF11713.1"/>
    </source>
</evidence>
<evidence type="ECO:0000256" key="1">
    <source>
        <dbReference type="ARBA" id="ARBA00001957"/>
    </source>
</evidence>
<dbReference type="Pfam" id="PF00501">
    <property type="entry name" value="AMP-binding"/>
    <property type="match status" value="3"/>
</dbReference>
<dbReference type="Gene3D" id="3.40.50.1820">
    <property type="entry name" value="alpha/beta hydrolase"/>
    <property type="match status" value="1"/>
</dbReference>
<dbReference type="Gene3D" id="3.90.1150.10">
    <property type="entry name" value="Aspartate Aminotransferase, domain 1"/>
    <property type="match status" value="1"/>
</dbReference>
<evidence type="ECO:0000256" key="4">
    <source>
        <dbReference type="ARBA" id="ARBA00022679"/>
    </source>
</evidence>
<dbReference type="InterPro" id="IPR009081">
    <property type="entry name" value="PP-bd_ACP"/>
</dbReference>
<dbReference type="InterPro" id="IPR000873">
    <property type="entry name" value="AMP-dep_synth/lig_dom"/>
</dbReference>
<dbReference type="Pfam" id="PF02801">
    <property type="entry name" value="Ketoacyl-synt_C"/>
    <property type="match status" value="1"/>
</dbReference>
<dbReference type="Pfam" id="PF00202">
    <property type="entry name" value="Aminotran_3"/>
    <property type="match status" value="1"/>
</dbReference>
<dbReference type="FunFam" id="2.30.38.10:FF:000001">
    <property type="entry name" value="Non-ribosomal peptide synthetase PvdI"/>
    <property type="match status" value="1"/>
</dbReference>
<dbReference type="Gene3D" id="3.40.366.10">
    <property type="entry name" value="Malonyl-Coenzyme A Acyl Carrier Protein, domain 2"/>
    <property type="match status" value="1"/>
</dbReference>
<dbReference type="GO" id="GO:0030170">
    <property type="term" value="F:pyridoxal phosphate binding"/>
    <property type="evidence" value="ECO:0007669"/>
    <property type="project" value="InterPro"/>
</dbReference>
<dbReference type="GO" id="GO:0005829">
    <property type="term" value="C:cytosol"/>
    <property type="evidence" value="ECO:0007669"/>
    <property type="project" value="TreeGrafter"/>
</dbReference>
<dbReference type="Gene3D" id="3.40.640.10">
    <property type="entry name" value="Type I PLP-dependent aspartate aminotransferase-like (Major domain)"/>
    <property type="match status" value="1"/>
</dbReference>
<dbReference type="GO" id="GO:0008483">
    <property type="term" value="F:transaminase activity"/>
    <property type="evidence" value="ECO:0007669"/>
    <property type="project" value="InterPro"/>
</dbReference>
<dbReference type="RefSeq" id="WP_075132947.1">
    <property type="nucleotide sequence ID" value="NZ_MSIF01000004.1"/>
</dbReference>
<dbReference type="SUPFAM" id="SSF53383">
    <property type="entry name" value="PLP-dependent transferases"/>
    <property type="match status" value="1"/>
</dbReference>
<dbReference type="GO" id="GO:0044550">
    <property type="term" value="P:secondary metabolite biosynthetic process"/>
    <property type="evidence" value="ECO:0007669"/>
    <property type="project" value="TreeGrafter"/>
</dbReference>
<dbReference type="PANTHER" id="PTHR45527:SF1">
    <property type="entry name" value="FATTY ACID SYNTHASE"/>
    <property type="match status" value="1"/>
</dbReference>
<evidence type="ECO:0000256" key="3">
    <source>
        <dbReference type="ARBA" id="ARBA00022553"/>
    </source>
</evidence>
<evidence type="ECO:0000256" key="2">
    <source>
        <dbReference type="ARBA" id="ARBA00022450"/>
    </source>
</evidence>
<dbReference type="InterPro" id="IPR010071">
    <property type="entry name" value="AA_adenyl_dom"/>
</dbReference>
<reference evidence="10 11" key="1">
    <citation type="submission" date="2016-12" db="EMBL/GenBank/DDBJ databases">
        <title>The draft genome sequence of Actinophytocola xinjiangensis.</title>
        <authorList>
            <person name="Wang W."/>
            <person name="Yuan L."/>
        </authorList>
    </citation>
    <scope>NUCLEOTIDE SEQUENCE [LARGE SCALE GENOMIC DNA]</scope>
    <source>
        <strain evidence="10 11">CGMCC 4.4663</strain>
    </source>
</reference>
<dbReference type="InterPro" id="IPR014030">
    <property type="entry name" value="Ketoacyl_synth_N"/>
</dbReference>
<dbReference type="InterPro" id="IPR045851">
    <property type="entry name" value="AMP-bd_C_sf"/>
</dbReference>
<dbReference type="InterPro" id="IPR001227">
    <property type="entry name" value="Ac_transferase_dom_sf"/>
</dbReference>
<dbReference type="InterPro" id="IPR032821">
    <property type="entry name" value="PKS_assoc"/>
</dbReference>
<keyword evidence="11" id="KW-1185">Reference proteome</keyword>
<sequence>MNSTDIAITGMAIRCPGVTGLDEFWANLAAGVESVSRFAPDELEDAAFLSVDRTHPRFVPAGGELPDADRFDAAFFGMSPAEAELTDPQHRLFLECAWTAMEDSGRDLTSHDGAVAVYAGCGSNTYALSVLSGATSPMRAYQGLIGNEKDHLATRVAYKLNLSGEAISVQTACSTSLVAVHLACQSLLSGQSDIAIAGGVSVRAAQRTGYVYREDAIFSPDGHCRAFDARAEGTVFGSGLGAVVLRPLADALADGDRVYAVIKGSMINNDAGAKVGYTAPSVDAQAAVVAGALEFSGVRADDIGYVEAHGTGTRLGDPVEIAALAQAFRLTTDRTGYCPIGSVKTNVGHLDAAAGVTGLIKTALSLWHRKIPASLHCGEPNPAIDFGPFFVNTELRDWTAPDGRTRFAGVSSFGIGGTNAHMVLGEAPALAEHTAARPEVVVLTLSAKDDGGLRRLAARHAERLTDAVPLADYCATANTGRARLPHRLAVVGRTAADLREALAGQAITGEATGTRSVAFQFAGQGVWYPGLAEALYERAARFAEVIDECSALLGRSVLDPSADLSRTDVAQPVLFAVQYALARLVRSWGVRPDAVVGHSFGEYAAACLAGVFSLADGMRLVTERGRLMQRTDGLMAAVFAAEGEVDRALEPYRDRVSIAAVNGPAHTVISGDRAAVTDLIRRFDDRGVRVRELAGGFPFHSPLVDSVAREFQSTVDTVAFDRPRLPFVSGRTGEVATDLGCDYWAAQLREPVRYADSVATLVGRGVDVVVELGAHPVLSQLGTRAVADPAVLWVPTLAEGVDDQEALLTAAARLHVVGVSVDWAAVHGPPRRVADLPAYPFAGERHWLDTPHTPTPPAAPEAAPTSAEPATSAVRLREITAGLLRISPDSVDLDAPLLQVGLDSLALIEAAQVIEEELGVRLTVRQLLTDLTTLADVAAYVDRRRSAPAARPAPPAPAAAPRAEEDTAASKAFVPHRPITVVAEAAGPALREFVAAYTRRTAESKRLAGLHRPVLADNDNRVVSDFRMAIKEMVYPIAATSSKGARVVDVDGNEYVDVMMGYGSNLFGHSPDFVTDAVRAQLDRGVHIGVQSDLAGRVAALLAELTGLPRVAFCNSGSEAVMMALRLARTATMRTKVAMFAGSYHGIYDGTLGARRRLRADSAPTPVAPGIPQHMVDDLLVLDYDDPASLAALRAHGPELAAILVEPVQSRRPDVRPAAFLRELRAIADDTGAALVFDEIVTGLRTAPGGAQEWFGVRADLATYGKVLGGGLPIGAVAGRAGFLDTIDGGVWAYGDDSAPTTETTFFAGTFCKHPLAMSAALAVLTELKRAGAGFQESVNRRVDTLAERLNVLFAAEGVPITVAHFGSLFRFASTQDIHLLFYQLVHRGIHIREGHNAFLSAAHTDDDVDTIVRAVRDSVDALRELGALPGGPPRFAPTVAQRQLWTLARLTPEASAAYHQSAVLRLTGKLDVAALRRAVNRVVARHEALRTVFDLEDGWQRVLPEVVVDVPEVDGEDGITGLSREPFDLATGPLLRCAVARTGPENALFGFTAHHIAADGWSMGVLMAEIGTCYSAESGGQAPVLPEPTPFRDFARRTHRDEALAYWTDRMSGPLPTLDLPADRPRPAVARYQGARHTVELDRDLVDRLRTLGTGTGSTLFTVLLSAYSLLLHHLTGDDDVIVGVPTAGRLWRGSERIVGHCTNLLAARTLIDGAERAADLVRRVQADLLGAFEHQDLPFGVLVDHLGIRTDPGRTPLVATTFNLDRAVSPPALSDLAVELVATPVDHVQFDLVLNAVDADGGLRLDIDYRTDLFDAATISRWAGHYATLLSGMADRPESTVAALPVLSERERHDLSRWNDTAAVHPLPGLFDLFAEQVERTPGATCLWQGAESVTYAELAERADQAARHLRAHRIGQEDVVAVPADRSIRQIAAILGVLKVGAAYAPGATDARFRIDEWPERDGEPVTPARTDPDALAHVLRTSGSTGEPKAVGGTHGAVVNRLRWGWDAQPFAPGEVGCLKTAATFVDSVAELFGPLLRGVPVVIATDDVHDPVLFLRTLADHGVTRIVVVPSLLSVLLDTMESTGRRLPALRLWTVSGEPLPADLARRFQTLLPAATLVNIYGCTEVMADATWHDRADGGTTVPIGLPLTNTRAHVLGRHLTPTPVGVPAEVYIAGDGLARGYLGAPGRTAERFVPDPSGEPGTRMYRTGDLARRRQDGTLEHLGRTDRQVKVRGIRVEPGEVETALRGLAGVHAAAVVAKPGPGGYTRLVAHVVSDDVDVRAALTGQLPAHLVPSEVVEHERLPLTSSGKIDRRTLESHQVATDRAQPRTVTERVLRTVWSEVLDRRAPDVHTSFFDLGGDSLSMMRLVPRIHREFAAELGVAELFADPTIAGMAVAIEAGPASAAGAAIPRHPDNSGPLSFGQQRIWFTHQYAPDTPVLNEHVLLRLTGALDRDALSAALDAARAAHDVLRTRFVTEDGQPWQVVDAQAPAAIPLVKADEAAALLLARQEVGRPFTLETGPLLRSTLYRTGEREHLFVLVAHHIVVDGWSLGVLAREVVERYRGRTPPQPAVRYLDFAAWQRAGGQAVARDLEYWADHLTGMPGALNLPADRPRPAERSVSGGVREFSLPPETMAAVSALTRQTGCTPYMVLLAALQTLLSRYSGQADFGIGSPIANRTRPELEGLIGYVANTVVLRADLAGDPTFRDLLGRVRATTLRAYEHQALPFEQVVEHLRPERDTGRTPLFQVMFILQNAPAAELAASGLTVTDVPLHNGTAKHDLTVELTPTPEGGCAGRVEYSSDLFDADRVDRLTGHLAVLLDGVLADPDRPVTDVDVLTPGERDQLEAWRRNDTVSPEALVHRLVEERAARHPTRVAARHDDRELTYGELNSRANRVARHLRERGAELGDLVGVRAERGIDYLTVLLAILKAGAVYLPVDPGLPAARAERVVRDSGCALTLTDLGELVAVAGDDTDLADGPGLGDLAYVLYTSGSTGMPKGVMVEHRGMTNHVLAKLGDLGITEADVVAQNGPQSFDVSVWQFLAPLVVGGRVEIFTDEVATDPSRLIAEVAERGVTVLQVVPAVLRGLVDVPDRPDLPRLRWLVPTGDALMVTLARAWFAHHPHVPLLNTYGSTECSDDQCHIAFDGQDALVGSPPVVSIGRPIPGTSAHVLDGRLRPLPVGLPGELFIGGVGVGRGYLGDPRRTAQVFLPDPFSATPGARLYRTRDQVRLLADGTLEFLGRTDSLVKVRGFRIELGEIESALLDHPTVRDAAVVARADGDGQKRLAAYVVADPPHDDLRAFLRQRLPEYMVPASITALDAFPLNGNGKVDRARLPVPEMTARTAEHVAPRTRVETAVAEIFGEVLGVDRVGAHDRFFDLGGHSLLATRVLARLRQSFDVEVPMRFVFAADSVAELAAEVERRAADLTDLITEVELLSDEDVDRLLRERGLS</sequence>
<evidence type="ECO:0000256" key="7">
    <source>
        <dbReference type="SAM" id="MobiDB-lite"/>
    </source>
</evidence>
<dbReference type="NCBIfam" id="TIGR01733">
    <property type="entry name" value="AA-adenyl-dom"/>
    <property type="match status" value="1"/>
</dbReference>
<dbReference type="Gene3D" id="1.10.1200.10">
    <property type="entry name" value="ACP-like"/>
    <property type="match status" value="2"/>
</dbReference>
<feature type="domain" description="Carrier" evidence="8">
    <location>
        <begin position="3356"/>
        <end position="3431"/>
    </location>
</feature>
<dbReference type="OrthoDB" id="5478077at2"/>
<dbReference type="InterPro" id="IPR023213">
    <property type="entry name" value="CAT-like_dom_sf"/>
</dbReference>
<organism evidence="10 11">
    <name type="scientific">Actinophytocola xinjiangensis</name>
    <dbReference type="NCBI Taxonomy" id="485602"/>
    <lineage>
        <taxon>Bacteria</taxon>
        <taxon>Bacillati</taxon>
        <taxon>Actinomycetota</taxon>
        <taxon>Actinomycetes</taxon>
        <taxon>Pseudonocardiales</taxon>
        <taxon>Pseudonocardiaceae</taxon>
    </lineage>
</organism>
<feature type="compositionally biased region" description="Low complexity" evidence="7">
    <location>
        <begin position="860"/>
        <end position="871"/>
    </location>
</feature>
<evidence type="ECO:0000256" key="5">
    <source>
        <dbReference type="ARBA" id="ARBA00022898"/>
    </source>
</evidence>
<dbReference type="PROSITE" id="PS50075">
    <property type="entry name" value="CARRIER"/>
    <property type="match status" value="3"/>
</dbReference>
<proteinExistence type="inferred from homology"/>
<dbReference type="EMBL" id="MSIF01000004">
    <property type="protein sequence ID" value="OLF11713.1"/>
    <property type="molecule type" value="Genomic_DNA"/>
</dbReference>
<evidence type="ECO:0000259" key="9">
    <source>
        <dbReference type="PROSITE" id="PS52004"/>
    </source>
</evidence>
<dbReference type="PROSITE" id="PS00606">
    <property type="entry name" value="KS3_1"/>
    <property type="match status" value="1"/>
</dbReference>
<dbReference type="SUPFAM" id="SSF55048">
    <property type="entry name" value="Probable ACP-binding domain of malonyl-CoA ACP transacylase"/>
    <property type="match status" value="1"/>
</dbReference>
<protein>
    <recommendedName>
        <fullName evidence="12">Amino acid adenylation domain-containing protein</fullName>
    </recommendedName>
</protein>
<feature type="domain" description="Carrier" evidence="8">
    <location>
        <begin position="867"/>
        <end position="945"/>
    </location>
</feature>
<dbReference type="Pfam" id="PF16197">
    <property type="entry name" value="KAsynt_C_assoc"/>
    <property type="match status" value="1"/>
</dbReference>
<keyword evidence="2" id="KW-0596">Phosphopantetheine</keyword>
<dbReference type="InterPro" id="IPR020841">
    <property type="entry name" value="PKS_Beta-ketoAc_synthase_dom"/>
</dbReference>
<dbReference type="InterPro" id="IPR015422">
    <property type="entry name" value="PyrdxlP-dep_Trfase_small"/>
</dbReference>
<dbReference type="CDD" id="cd05930">
    <property type="entry name" value="A_NRPS"/>
    <property type="match status" value="2"/>
</dbReference>
<dbReference type="Gene3D" id="3.40.50.12780">
    <property type="entry name" value="N-terminal domain of ligase-like"/>
    <property type="match status" value="2"/>
</dbReference>
<dbReference type="SUPFAM" id="SSF56801">
    <property type="entry name" value="Acetyl-CoA synthetase-like"/>
    <property type="match status" value="2"/>
</dbReference>
<dbReference type="Pfam" id="PF00550">
    <property type="entry name" value="PP-binding"/>
    <property type="match status" value="3"/>
</dbReference>
<dbReference type="InterPro" id="IPR036736">
    <property type="entry name" value="ACP-like_sf"/>
</dbReference>
<dbReference type="SUPFAM" id="SSF52777">
    <property type="entry name" value="CoA-dependent acyltransferases"/>
    <property type="match status" value="4"/>
</dbReference>
<dbReference type="CDD" id="cd00610">
    <property type="entry name" value="OAT_like"/>
    <property type="match status" value="1"/>
</dbReference>
<evidence type="ECO:0000256" key="6">
    <source>
        <dbReference type="ARBA" id="ARBA00029443"/>
    </source>
</evidence>
<dbReference type="GO" id="GO:0004315">
    <property type="term" value="F:3-oxoacyl-[acyl-carrier-protein] synthase activity"/>
    <property type="evidence" value="ECO:0007669"/>
    <property type="project" value="InterPro"/>
</dbReference>
<keyword evidence="3" id="KW-0597">Phosphoprotein</keyword>
<dbReference type="SUPFAM" id="SSF47336">
    <property type="entry name" value="ACP-like"/>
    <property type="match status" value="3"/>
</dbReference>
<dbReference type="Pfam" id="PF00668">
    <property type="entry name" value="Condensation"/>
    <property type="match status" value="2"/>
</dbReference>
<dbReference type="CDD" id="cd00833">
    <property type="entry name" value="PKS"/>
    <property type="match status" value="1"/>
</dbReference>
<dbReference type="InterPro" id="IPR018201">
    <property type="entry name" value="Ketoacyl_synth_AS"/>
</dbReference>
<dbReference type="InterPro" id="IPR049704">
    <property type="entry name" value="Aminotrans_3_PPA_site"/>
</dbReference>
<accession>A0A7Z0WS27</accession>
<dbReference type="InterPro" id="IPR029058">
    <property type="entry name" value="AB_hydrolase_fold"/>
</dbReference>
<dbReference type="InterPro" id="IPR006162">
    <property type="entry name" value="Ppantetheine_attach_site"/>
</dbReference>
<dbReference type="PROSITE" id="PS00600">
    <property type="entry name" value="AA_TRANSFER_CLASS_3"/>
    <property type="match status" value="1"/>
</dbReference>
<dbReference type="InterPro" id="IPR014043">
    <property type="entry name" value="Acyl_transferase_dom"/>
</dbReference>
<dbReference type="Gene3D" id="3.30.70.3290">
    <property type="match status" value="1"/>
</dbReference>